<proteinExistence type="predicted"/>
<organism evidence="2 3">
    <name type="scientific">Pseudomonas syringae pv. helianthi</name>
    <dbReference type="NCBI Taxonomy" id="251654"/>
    <lineage>
        <taxon>Bacteria</taxon>
        <taxon>Pseudomonadati</taxon>
        <taxon>Pseudomonadota</taxon>
        <taxon>Gammaproteobacteria</taxon>
        <taxon>Pseudomonadales</taxon>
        <taxon>Pseudomonadaceae</taxon>
        <taxon>Pseudomonas</taxon>
    </lineage>
</organism>
<accession>A0A0P9RGD8</accession>
<protein>
    <submittedName>
        <fullName evidence="2">Uncharacterized protein</fullName>
    </submittedName>
</protein>
<feature type="region of interest" description="Disordered" evidence="1">
    <location>
        <begin position="96"/>
        <end position="116"/>
    </location>
</feature>
<evidence type="ECO:0000256" key="1">
    <source>
        <dbReference type="SAM" id="MobiDB-lite"/>
    </source>
</evidence>
<evidence type="ECO:0000313" key="2">
    <source>
        <dbReference type="EMBL" id="KPX46893.1"/>
    </source>
</evidence>
<dbReference type="EMBL" id="LJQM01000081">
    <property type="protein sequence ID" value="KPX46893.1"/>
    <property type="molecule type" value="Genomic_DNA"/>
</dbReference>
<comment type="caution">
    <text evidence="2">The sequence shown here is derived from an EMBL/GenBank/DDBJ whole genome shotgun (WGS) entry which is preliminary data.</text>
</comment>
<dbReference type="Proteomes" id="UP000050557">
    <property type="component" value="Unassembled WGS sequence"/>
</dbReference>
<evidence type="ECO:0000313" key="3">
    <source>
        <dbReference type="Proteomes" id="UP000050557"/>
    </source>
</evidence>
<reference evidence="2 3" key="1">
    <citation type="submission" date="2015-09" db="EMBL/GenBank/DDBJ databases">
        <title>Genome announcement of multiple Pseudomonas syringae strains.</title>
        <authorList>
            <person name="Thakur S."/>
            <person name="Wang P.W."/>
            <person name="Gong Y."/>
            <person name="Weir B.S."/>
            <person name="Guttman D.S."/>
        </authorList>
    </citation>
    <scope>NUCLEOTIDE SEQUENCE [LARGE SCALE GENOMIC DNA]</scope>
    <source>
        <strain evidence="2 3">ICMP4531</strain>
    </source>
</reference>
<gene>
    <name evidence="2" type="ORF">ALO68_05699</name>
</gene>
<dbReference type="AlphaFoldDB" id="A0A0P9RGD8"/>
<sequence length="599" mass="64495">MAAADRLRRHRLLCRTAFRPADSAIRLAATADDDSGLTAVDRPLRPVGLADCSDDGQGLSLGVPGDQSGRPGYDGYHCHRYACRCRFCAGHADPAPVRGDPDRQLPGPADYPPDRQTHPCALIDDFRLRLHSRGSFQPRQSAGQARCQRQYRQQRGLIGVIKVRFARPDVCTWLVAFVQLMAPAAMLMIDEQSLVELPETAIPVFILLLAGTLQQRSGRSGRFAMSPVQAMTDYRLVLPVKGVDDTGGTVDIPAVVTAVGKQLACVVQQPFGIGTPGVTTRSLQMQQQSSPLKGVPRSGAERPKAVGRVFTVVVWQGLPVTGEVLDDLKMVGTGMLMDNPLDDAQRPVEPLGIASHVGQCEKGLGAVHVAVRTAIGLLAAPVPSERLTHGAFLLTPEAGLDHLDSIGQQCLCTGPPRHYCRTGGQRNESMQISLFIGSAAVFERGAEPATVFGITQRAMQCRNTMIDQRCAAGYALRMCHGKTVRHACGIHGLSRGADHQTAVVIKTAKTIVQPGSLGEGQQTVAFQCQPLVVSWRAQPAAEGVIIIIHDAMPPPSIRLCPDCTGGHFDRGHNARPVVRRQADTTCINVGFYTLKRETT</sequence>
<name>A0A0P9RGD8_9PSED</name>